<keyword evidence="6" id="KW-0812">Transmembrane</keyword>
<dbReference type="GO" id="GO:0097400">
    <property type="term" value="P:interleukin-17-mediated signaling pathway"/>
    <property type="evidence" value="ECO:0007669"/>
    <property type="project" value="UniProtKB-ARBA"/>
</dbReference>
<dbReference type="GO" id="GO:0045087">
    <property type="term" value="P:innate immune response"/>
    <property type="evidence" value="ECO:0007669"/>
    <property type="project" value="UniProtKB-KW"/>
</dbReference>
<dbReference type="FunFam" id="2.60.40.2160:FF:000001">
    <property type="entry name" value="Interleukin 17 receptor A"/>
    <property type="match status" value="1"/>
</dbReference>
<evidence type="ECO:0000256" key="11">
    <source>
        <dbReference type="ARBA" id="ARBA00023136"/>
    </source>
</evidence>
<evidence type="ECO:0000256" key="1">
    <source>
        <dbReference type="ARBA" id="ARBA00004251"/>
    </source>
</evidence>
<evidence type="ECO:0000313" key="22">
    <source>
        <dbReference type="RefSeq" id="XP_007469583.1"/>
    </source>
</evidence>
<evidence type="ECO:0000256" key="2">
    <source>
        <dbReference type="ARBA" id="ARBA00022475"/>
    </source>
</evidence>
<dbReference type="KEGG" id="lve:103076883"/>
<reference evidence="22" key="1">
    <citation type="submission" date="2025-08" db="UniProtKB">
        <authorList>
            <consortium name="RefSeq"/>
        </authorList>
    </citation>
    <scope>IDENTIFICATION</scope>
</reference>
<evidence type="ECO:0000259" key="20">
    <source>
        <dbReference type="PROSITE" id="PS51534"/>
    </source>
</evidence>
<evidence type="ECO:0000256" key="10">
    <source>
        <dbReference type="ARBA" id="ARBA00023130"/>
    </source>
</evidence>
<dbReference type="Pfam" id="PF16578">
    <property type="entry name" value="IL17R_fnIII_D2"/>
    <property type="match status" value="1"/>
</dbReference>
<dbReference type="InterPro" id="IPR038683">
    <property type="entry name" value="IL17RA/B_FnIII-like_1_sf"/>
</dbReference>
<evidence type="ECO:0000256" key="8">
    <source>
        <dbReference type="ARBA" id="ARBA00022859"/>
    </source>
</evidence>
<evidence type="ECO:0000256" key="17">
    <source>
        <dbReference type="ARBA" id="ARBA00064919"/>
    </source>
</evidence>
<feature type="compositionally biased region" description="Polar residues" evidence="19">
    <location>
        <begin position="1056"/>
        <end position="1066"/>
    </location>
</feature>
<dbReference type="RefSeq" id="XP_007469583.1">
    <property type="nucleotide sequence ID" value="XM_007469521.1"/>
</dbReference>
<evidence type="ECO:0000256" key="14">
    <source>
        <dbReference type="ARBA" id="ARBA00023180"/>
    </source>
</evidence>
<keyword evidence="3" id="KW-0597">Phosphoprotein</keyword>
<dbReference type="PANTHER" id="PTHR15583">
    <property type="entry name" value="INTERLEUKIN-17 RECEPTOR"/>
    <property type="match status" value="1"/>
</dbReference>
<dbReference type="PANTHER" id="PTHR15583:SF13">
    <property type="entry name" value="INTERLEUKIN-17 RECEPTOR A"/>
    <property type="match status" value="1"/>
</dbReference>
<evidence type="ECO:0000256" key="13">
    <source>
        <dbReference type="ARBA" id="ARBA00023170"/>
    </source>
</evidence>
<evidence type="ECO:0000256" key="19">
    <source>
        <dbReference type="SAM" id="MobiDB-lite"/>
    </source>
</evidence>
<evidence type="ECO:0000256" key="12">
    <source>
        <dbReference type="ARBA" id="ARBA00023157"/>
    </source>
</evidence>
<dbReference type="STRING" id="118797.A0A340Y8X5"/>
<evidence type="ECO:0000256" key="9">
    <source>
        <dbReference type="ARBA" id="ARBA00022989"/>
    </source>
</evidence>
<dbReference type="InterPro" id="IPR032356">
    <property type="entry name" value="IL17R_A/B_N"/>
</dbReference>
<name>A0A340Y8X5_LIPVE</name>
<dbReference type="FunFam" id="3.40.50.11530:FF:000002">
    <property type="entry name" value="Interleukin 17 receptor A"/>
    <property type="match status" value="1"/>
</dbReference>
<sequence length="1132" mass="122135">MGRSQAAGASCPSKAKSILLASPSFTHSGTGSPPAHPSWYGSHGGTRTGGGWRVGNSCPGLAQPFLALTYVSNLEVKAGQCPRLREDEFFCGGQMRTPPDGSPLCSRTVLHVQAPSALTAEAALRTYPSGKVPEIEGQGWKPEAAVLELTRDSAEGKPGARPRCSPSPARALREGRGHGGSAPPRRREQPQSEPVGPGVVAPPRGPTLGEGLGGGAAGRRRGALVSKCGEGPTEGEAEAARFQPASWNPPPPEPAPRGPRGRSAWRTGPGAAGAASGESCEGRAVTPPARALGAARTLRTPPLRPPPPGSGVPLICILRAAAPLCPQEATHPPPGSGLGVEGLNCTVKNSTCLDDTWIHPRSLTPSPPKDMQTQLRFVHTQQGHLLPVAHVEWTLQTDASILYLEGAELSVLQLNTNERLCVKFEFLSTLKHHHKRWRFAFSHFVVEPGQEYEVTVHHLPKPIPDGDPNHQSRNFLVPDCEDPRMKMTTPCVSSGSLWDPSITVETLEAHQLRLSFTPWNESTKYQILLDSFLPAENRSCFRHVMDLAVPAQEAARQCCNVTLTLPRFSWCCRHHVQIQPFFSSCLNDCLRHSVAVRCPEVPHTPDAVEDYMPLWVSRCIPGLSILLVGSVILLTVCVGWRLPGSHHGKYENGTKCTDVLPAATSLSPPPLKPRKVWIVYSADHPLYVDVVLKFAQFLLTVCGTEVALDLLEEQAISEAGVMTWVGRRKQEVAEGSSKIIVLCSRGTRAKWQAMLGWEDATVQLRCDRGKPAGDLFTAAMNMILPDFKRPACFGTYIVCYFRDISCEADVPELFSITSCYALMDKFEDVYFRIQDLEMFGPGRMHRVGALTAQNYLQSPGGRQLREAVQRFRRWQAQRPDWFKLESLCPADDQDLPSLDEEAFEEPPPGGGIVRQEPLVLEPASQGSLLVELLLAGQGGGPSRLEPQPWPQEQPAAQTLQTTVVPVDGAPPAQAVEPVPRAVRSGATSRLALAGGDEACPLLGGWGPGRNSILFLPMHPEDPPVCSSPTGRPDGSILPSLQQSLRCPAGEQRRSVQSDQGYISRSSPQLPDDDEGDQGGGPGGQPLCPEGLESLRSLQLLLLLQELHKNPGLEPKGPPCGTSPAQGGEHVCP</sequence>
<dbReference type="GO" id="GO:0002250">
    <property type="term" value="P:adaptive immune response"/>
    <property type="evidence" value="ECO:0007669"/>
    <property type="project" value="UniProtKB-KW"/>
</dbReference>
<evidence type="ECO:0000256" key="15">
    <source>
        <dbReference type="ARBA" id="ARBA00023198"/>
    </source>
</evidence>
<keyword evidence="13 22" id="KW-0675">Receptor</keyword>
<feature type="region of interest" description="Disordered" evidence="19">
    <location>
        <begin position="23"/>
        <end position="44"/>
    </location>
</feature>
<organism evidence="21 22">
    <name type="scientific">Lipotes vexillifer</name>
    <name type="common">Yangtze river dolphin</name>
    <dbReference type="NCBI Taxonomy" id="118797"/>
    <lineage>
        <taxon>Eukaryota</taxon>
        <taxon>Metazoa</taxon>
        <taxon>Chordata</taxon>
        <taxon>Craniata</taxon>
        <taxon>Vertebrata</taxon>
        <taxon>Euteleostomi</taxon>
        <taxon>Mammalia</taxon>
        <taxon>Eutheria</taxon>
        <taxon>Laurasiatheria</taxon>
        <taxon>Artiodactyla</taxon>
        <taxon>Whippomorpha</taxon>
        <taxon>Cetacea</taxon>
        <taxon>Odontoceti</taxon>
        <taxon>Lipotidae</taxon>
        <taxon>Lipotes</taxon>
    </lineage>
</organism>
<feature type="compositionally biased region" description="Pro residues" evidence="19">
    <location>
        <begin position="247"/>
        <end position="257"/>
    </location>
</feature>
<dbReference type="InterPro" id="IPR039465">
    <property type="entry name" value="IL-17_rcpt-like"/>
</dbReference>
<feature type="compositionally biased region" description="Low complexity" evidence="19">
    <location>
        <begin position="261"/>
        <end position="286"/>
    </location>
</feature>
<accession>A0A340Y8X5</accession>
<evidence type="ECO:0000256" key="3">
    <source>
        <dbReference type="ARBA" id="ARBA00022553"/>
    </source>
</evidence>
<evidence type="ECO:0000256" key="16">
    <source>
        <dbReference type="ARBA" id="ARBA00060124"/>
    </source>
</evidence>
<dbReference type="Pfam" id="PF08357">
    <property type="entry name" value="SEFIR"/>
    <property type="match status" value="1"/>
</dbReference>
<comment type="subcellular location">
    <subcellularLocation>
        <location evidence="1">Cell membrane</location>
        <topology evidence="1">Single-pass type I membrane protein</topology>
    </subcellularLocation>
</comment>
<dbReference type="Gene3D" id="3.40.50.11530">
    <property type="match status" value="1"/>
</dbReference>
<dbReference type="GO" id="GO:0006954">
    <property type="term" value="P:inflammatory response"/>
    <property type="evidence" value="ECO:0007669"/>
    <property type="project" value="UniProtKB-KW"/>
</dbReference>
<feature type="region of interest" description="Disordered" evidence="19">
    <location>
        <begin position="1045"/>
        <end position="1089"/>
    </location>
</feature>
<feature type="region of interest" description="Disordered" evidence="19">
    <location>
        <begin position="151"/>
        <end position="286"/>
    </location>
</feature>
<dbReference type="Gene3D" id="2.60.40.2160">
    <property type="entry name" value="Interleukin-17 receptor A/B, fibronectin-III-like domain 1"/>
    <property type="match status" value="1"/>
</dbReference>
<dbReference type="GO" id="GO:0030368">
    <property type="term" value="F:interleukin-17 receptor activity"/>
    <property type="evidence" value="ECO:0007669"/>
    <property type="project" value="InterPro"/>
</dbReference>
<dbReference type="GO" id="GO:0009615">
    <property type="term" value="P:response to virus"/>
    <property type="evidence" value="ECO:0007669"/>
    <property type="project" value="UniProtKB-ARBA"/>
</dbReference>
<keyword evidence="12" id="KW-1015">Disulfide bond</keyword>
<keyword evidence="15" id="KW-0395">Inflammatory response</keyword>
<dbReference type="OrthoDB" id="5915222at2759"/>
<proteinExistence type="predicted"/>
<keyword evidence="21" id="KW-1185">Reference proteome</keyword>
<dbReference type="GO" id="GO:1900017">
    <property type="term" value="P:positive regulation of cytokine production involved in inflammatory response"/>
    <property type="evidence" value="ECO:0007669"/>
    <property type="project" value="UniProtKB-ARBA"/>
</dbReference>
<comment type="subunit">
    <text evidence="17">(Microbial infection) Interacts with SARS coronavirus-2/SARS-CoV-2 virus protein ORF8.</text>
</comment>
<evidence type="ECO:0000256" key="18">
    <source>
        <dbReference type="ARBA" id="ARBA00069305"/>
    </source>
</evidence>
<evidence type="ECO:0000256" key="4">
    <source>
        <dbReference type="ARBA" id="ARBA00022581"/>
    </source>
</evidence>
<evidence type="ECO:0000313" key="21">
    <source>
        <dbReference type="Proteomes" id="UP000265300"/>
    </source>
</evidence>
<keyword evidence="4" id="KW-0945">Host-virus interaction</keyword>
<keyword evidence="7" id="KW-0732">Signal</keyword>
<keyword evidence="8" id="KW-0391">Immunity</keyword>
<dbReference type="InterPro" id="IPR013568">
    <property type="entry name" value="SEFIR_dom"/>
</dbReference>
<dbReference type="AlphaFoldDB" id="A0A340Y8X5"/>
<dbReference type="GO" id="GO:0050729">
    <property type="term" value="P:positive regulation of inflammatory response"/>
    <property type="evidence" value="ECO:0007669"/>
    <property type="project" value="UniProtKB-ARBA"/>
</dbReference>
<feature type="domain" description="SEFIR" evidence="20">
    <location>
        <begin position="673"/>
        <end position="831"/>
    </location>
</feature>
<dbReference type="Gene3D" id="2.60.40.2150">
    <property type="entry name" value="Interleukin-17 receptor A/B, fibronectin-III-like domain 2"/>
    <property type="match status" value="1"/>
</dbReference>
<feature type="region of interest" description="Disordered" evidence="19">
    <location>
        <begin position="1108"/>
        <end position="1132"/>
    </location>
</feature>
<dbReference type="CTD" id="23765"/>
<comment type="function">
    <text evidence="16">(Microbial infection) Receptor for SARS coronavirus-2/SARS-CoV-2 virus protein ORF8, leading to IL17 pathway activation and an increased secretion of pro-inflammatory factors through activating NF-kappa-B signaling pathway.</text>
</comment>
<keyword evidence="11" id="KW-0472">Membrane</keyword>
<dbReference type="GO" id="GO:0005886">
    <property type="term" value="C:plasma membrane"/>
    <property type="evidence" value="ECO:0007669"/>
    <property type="project" value="UniProtKB-SubCell"/>
</dbReference>
<evidence type="ECO:0000256" key="6">
    <source>
        <dbReference type="ARBA" id="ARBA00022692"/>
    </source>
</evidence>
<protein>
    <recommendedName>
        <fullName evidence="18">Interleukin-17 receptor A</fullName>
    </recommendedName>
</protein>
<keyword evidence="9" id="KW-1133">Transmembrane helix</keyword>
<keyword evidence="5" id="KW-0399">Innate immunity</keyword>
<dbReference type="FunFam" id="2.60.40.2150:FF:000002">
    <property type="entry name" value="Interleukin 17 receptor A"/>
    <property type="match status" value="1"/>
</dbReference>
<evidence type="ECO:0000256" key="7">
    <source>
        <dbReference type="ARBA" id="ARBA00022729"/>
    </source>
</evidence>
<keyword evidence="2" id="KW-1003">Cell membrane</keyword>
<feature type="compositionally biased region" description="Low complexity" evidence="19">
    <location>
        <begin position="191"/>
        <end position="207"/>
    </location>
</feature>
<evidence type="ECO:0000256" key="5">
    <source>
        <dbReference type="ARBA" id="ARBA00022588"/>
    </source>
</evidence>
<dbReference type="Pfam" id="PF16556">
    <property type="entry name" value="IL17R_fnIII_D1"/>
    <property type="match status" value="1"/>
</dbReference>
<dbReference type="InParanoid" id="A0A340Y8X5"/>
<dbReference type="InterPro" id="IPR043046">
    <property type="entry name" value="IL17RA/B_FnIII-like_2_sf"/>
</dbReference>
<keyword evidence="10" id="KW-1064">Adaptive immunity</keyword>
<gene>
    <name evidence="22" type="primary">IL17RA</name>
</gene>
<dbReference type="Proteomes" id="UP000265300">
    <property type="component" value="Unplaced"/>
</dbReference>
<keyword evidence="14" id="KW-0325">Glycoprotein</keyword>
<feature type="compositionally biased region" description="Gly residues" evidence="19">
    <location>
        <begin position="208"/>
        <end position="217"/>
    </location>
</feature>
<dbReference type="FunCoup" id="A0A340Y8X5">
    <property type="interactions" value="1437"/>
</dbReference>
<dbReference type="GeneID" id="103076883"/>
<dbReference type="PROSITE" id="PS51534">
    <property type="entry name" value="SEFIR"/>
    <property type="match status" value="1"/>
</dbReference>